<reference evidence="1" key="1">
    <citation type="journal article" date="2023" name="GigaByte">
        <title>Genome assembly of the bearded iris, Iris pallida Lam.</title>
        <authorList>
            <person name="Bruccoleri R.E."/>
            <person name="Oakeley E.J."/>
            <person name="Faust A.M.E."/>
            <person name="Altorfer M."/>
            <person name="Dessus-Babus S."/>
            <person name="Burckhardt D."/>
            <person name="Oertli M."/>
            <person name="Naumann U."/>
            <person name="Petersen F."/>
            <person name="Wong J."/>
        </authorList>
    </citation>
    <scope>NUCLEOTIDE SEQUENCE</scope>
    <source>
        <strain evidence="1">GSM-AAB239-AS_SAM_17_03QT</strain>
    </source>
</reference>
<dbReference type="EMBL" id="JANAVB010003400">
    <property type="protein sequence ID" value="KAJ6849710.1"/>
    <property type="molecule type" value="Genomic_DNA"/>
</dbReference>
<protein>
    <submittedName>
        <fullName evidence="1">Uncharacterized protein</fullName>
    </submittedName>
</protein>
<comment type="caution">
    <text evidence="1">The sequence shown here is derived from an EMBL/GenBank/DDBJ whole genome shotgun (WGS) entry which is preliminary data.</text>
</comment>
<evidence type="ECO:0000313" key="1">
    <source>
        <dbReference type="EMBL" id="KAJ6849710.1"/>
    </source>
</evidence>
<dbReference type="AlphaFoldDB" id="A0AAX6I8R7"/>
<reference evidence="1" key="2">
    <citation type="submission" date="2023-04" db="EMBL/GenBank/DDBJ databases">
        <authorList>
            <person name="Bruccoleri R.E."/>
            <person name="Oakeley E.J."/>
            <person name="Faust A.-M."/>
            <person name="Dessus-Babus S."/>
            <person name="Altorfer M."/>
            <person name="Burckhardt D."/>
            <person name="Oertli M."/>
            <person name="Naumann U."/>
            <person name="Petersen F."/>
            <person name="Wong J."/>
        </authorList>
    </citation>
    <scope>NUCLEOTIDE SEQUENCE</scope>
    <source>
        <strain evidence="1">GSM-AAB239-AS_SAM_17_03QT</strain>
        <tissue evidence="1">Leaf</tissue>
    </source>
</reference>
<dbReference type="Proteomes" id="UP001140949">
    <property type="component" value="Unassembled WGS sequence"/>
</dbReference>
<sequence length="68" mass="7278">MTCSRQGSTLSNGDLSTVAESFPVFDNSLPGDSFFSNDGDERIIFSDILRCKSVNSRGGLDSAELLIS</sequence>
<evidence type="ECO:0000313" key="2">
    <source>
        <dbReference type="Proteomes" id="UP001140949"/>
    </source>
</evidence>
<name>A0AAX6I8R7_IRIPA</name>
<proteinExistence type="predicted"/>
<gene>
    <name evidence="1" type="ORF">M6B38_268350</name>
</gene>
<accession>A0AAX6I8R7</accession>
<keyword evidence="2" id="KW-1185">Reference proteome</keyword>
<organism evidence="1 2">
    <name type="scientific">Iris pallida</name>
    <name type="common">Sweet iris</name>
    <dbReference type="NCBI Taxonomy" id="29817"/>
    <lineage>
        <taxon>Eukaryota</taxon>
        <taxon>Viridiplantae</taxon>
        <taxon>Streptophyta</taxon>
        <taxon>Embryophyta</taxon>
        <taxon>Tracheophyta</taxon>
        <taxon>Spermatophyta</taxon>
        <taxon>Magnoliopsida</taxon>
        <taxon>Liliopsida</taxon>
        <taxon>Asparagales</taxon>
        <taxon>Iridaceae</taxon>
        <taxon>Iridoideae</taxon>
        <taxon>Irideae</taxon>
        <taxon>Iris</taxon>
    </lineage>
</organism>